<evidence type="ECO:0000256" key="2">
    <source>
        <dbReference type="ARBA" id="ARBA00022692"/>
    </source>
</evidence>
<feature type="transmembrane region" description="Helical" evidence="5">
    <location>
        <begin position="349"/>
        <end position="371"/>
    </location>
</feature>
<dbReference type="PANTHER" id="PTHR23501:SF174">
    <property type="entry name" value="MULTIDRUG EXPORT PROTEIN EMRB-RELATED"/>
    <property type="match status" value="1"/>
</dbReference>
<feature type="transmembrane region" description="Helical" evidence="5">
    <location>
        <begin position="465"/>
        <end position="485"/>
    </location>
</feature>
<feature type="transmembrane region" description="Helical" evidence="5">
    <location>
        <begin position="93"/>
        <end position="115"/>
    </location>
</feature>
<feature type="transmembrane region" description="Helical" evidence="5">
    <location>
        <begin position="127"/>
        <end position="151"/>
    </location>
</feature>
<dbReference type="PROSITE" id="PS50850">
    <property type="entry name" value="MFS"/>
    <property type="match status" value="1"/>
</dbReference>
<dbReference type="InterPro" id="IPR036259">
    <property type="entry name" value="MFS_trans_sf"/>
</dbReference>
<feature type="transmembrane region" description="Helical" evidence="5">
    <location>
        <begin position="383"/>
        <end position="405"/>
    </location>
</feature>
<protein>
    <submittedName>
        <fullName evidence="7">MFS transporter</fullName>
    </submittedName>
</protein>
<feature type="transmembrane region" description="Helical" evidence="5">
    <location>
        <begin position="7"/>
        <end position="28"/>
    </location>
</feature>
<keyword evidence="2 5" id="KW-0812">Transmembrane</keyword>
<dbReference type="PANTHER" id="PTHR23501">
    <property type="entry name" value="MAJOR FACILITATOR SUPERFAMILY"/>
    <property type="match status" value="1"/>
</dbReference>
<feature type="transmembrane region" description="Helical" evidence="5">
    <location>
        <begin position="68"/>
        <end position="87"/>
    </location>
</feature>
<feature type="transmembrane region" description="Helical" evidence="5">
    <location>
        <begin position="189"/>
        <end position="210"/>
    </location>
</feature>
<dbReference type="Pfam" id="PF07690">
    <property type="entry name" value="MFS_1"/>
    <property type="match status" value="1"/>
</dbReference>
<keyword evidence="4 5" id="KW-0472">Membrane</keyword>
<comment type="caution">
    <text evidence="7">The sequence shown here is derived from an EMBL/GenBank/DDBJ whole genome shotgun (WGS) entry which is preliminary data.</text>
</comment>
<feature type="transmembrane region" description="Helical" evidence="5">
    <location>
        <begin position="258"/>
        <end position="286"/>
    </location>
</feature>
<evidence type="ECO:0000259" key="6">
    <source>
        <dbReference type="PROSITE" id="PS50850"/>
    </source>
</evidence>
<dbReference type="EMBL" id="JBGORX010000001">
    <property type="protein sequence ID" value="MFJ1267913.1"/>
    <property type="molecule type" value="Genomic_DNA"/>
</dbReference>
<dbReference type="InterPro" id="IPR011701">
    <property type="entry name" value="MFS"/>
</dbReference>
<evidence type="ECO:0000256" key="4">
    <source>
        <dbReference type="ARBA" id="ARBA00023136"/>
    </source>
</evidence>
<evidence type="ECO:0000313" key="8">
    <source>
        <dbReference type="Proteomes" id="UP001615550"/>
    </source>
</evidence>
<comment type="subcellular location">
    <subcellularLocation>
        <location evidence="1">Membrane</location>
        <topology evidence="1">Multi-pass membrane protein</topology>
    </subcellularLocation>
</comment>
<feature type="domain" description="Major facilitator superfamily (MFS) profile" evidence="6">
    <location>
        <begin position="1"/>
        <end position="489"/>
    </location>
</feature>
<reference evidence="7 8" key="1">
    <citation type="submission" date="2024-08" db="EMBL/GenBank/DDBJ databases">
        <title>Draft Genome Sequence of Legionella lytica strain DSB2004, Isolated From a Fire Sprinkler System.</title>
        <authorList>
            <person name="Everhart A.D."/>
            <person name="Kidane D.T."/>
            <person name="Farone A.L."/>
            <person name="Farone M.B."/>
        </authorList>
    </citation>
    <scope>NUCLEOTIDE SEQUENCE [LARGE SCALE GENOMIC DNA]</scope>
    <source>
        <strain evidence="7 8">DSB2004</strain>
    </source>
</reference>
<evidence type="ECO:0000256" key="1">
    <source>
        <dbReference type="ARBA" id="ARBA00004141"/>
    </source>
</evidence>
<evidence type="ECO:0000256" key="5">
    <source>
        <dbReference type="SAM" id="Phobius"/>
    </source>
</evidence>
<evidence type="ECO:0000256" key="3">
    <source>
        <dbReference type="ARBA" id="ARBA00022989"/>
    </source>
</evidence>
<feature type="transmembrane region" description="Helical" evidence="5">
    <location>
        <begin position="292"/>
        <end position="313"/>
    </location>
</feature>
<feature type="transmembrane region" description="Helical" evidence="5">
    <location>
        <begin position="157"/>
        <end position="177"/>
    </location>
</feature>
<feature type="transmembrane region" description="Helical" evidence="5">
    <location>
        <begin position="320"/>
        <end position="337"/>
    </location>
</feature>
<dbReference type="InterPro" id="IPR020846">
    <property type="entry name" value="MFS_dom"/>
</dbReference>
<dbReference type="Gene3D" id="1.20.1250.20">
    <property type="entry name" value="MFS general substrate transporter like domains"/>
    <property type="match status" value="1"/>
</dbReference>
<organism evidence="7 8">
    <name type="scientific">Legionella lytica</name>
    <dbReference type="NCBI Taxonomy" id="96232"/>
    <lineage>
        <taxon>Bacteria</taxon>
        <taxon>Pseudomonadati</taxon>
        <taxon>Pseudomonadota</taxon>
        <taxon>Gammaproteobacteria</taxon>
        <taxon>Legionellales</taxon>
        <taxon>Legionellaceae</taxon>
        <taxon>Legionella</taxon>
    </lineage>
</organism>
<feature type="transmembrane region" description="Helical" evidence="5">
    <location>
        <begin position="34"/>
        <end position="56"/>
    </location>
</feature>
<dbReference type="RefSeq" id="WP_400186747.1">
    <property type="nucleotide sequence ID" value="NZ_JBGORX010000001.1"/>
</dbReference>
<keyword evidence="8" id="KW-1185">Reference proteome</keyword>
<proteinExistence type="predicted"/>
<dbReference type="Proteomes" id="UP001615550">
    <property type="component" value="Unassembled WGS sequence"/>
</dbReference>
<accession>A0ABW8D5F1</accession>
<dbReference type="SUPFAM" id="SSF103473">
    <property type="entry name" value="MFS general substrate transporter"/>
    <property type="match status" value="1"/>
</dbReference>
<evidence type="ECO:0000313" key="7">
    <source>
        <dbReference type="EMBL" id="MFJ1267913.1"/>
    </source>
</evidence>
<sequence>MILYALVFSLAAVVFNLTLPIMAGLFIVDNLGGSTYISSYAISFFCIGNMLGVPFGKPQSTRLNPIQLYILCLALMIFFSWQCAFARNYISFILFRFLEGIASGPLYLLITYTLIPDLAPNRDKAFITSLLLLCFSLGPVLAASWGGWIAFYHQWRLLFLSHIIYCLFLIIIVGYRYRKHYPAVKRAQFDYPGYFFYALLVTCLGTVIAAGQELDWFRSPLVCTLVTIGSVSALFFILRCLNHRHPLIDLRLLKNAYFCLAMLHVSLLFAIYFGMIILLSLWLHLYVNYSPFWVLLSIGVTLLGVWLPILIHYKAYDPRFPLIIALLFLIASSLYTTQFNVQIDFDRIAISRILTGFGLSLFLAPLFRLSVQVYPKEKQHECLNLFHIIRLCGSGIGIALFVTLWHRRQVFYYERLGSRLTEFSTVTNDFLQKAHQVPLPGKQAFAKLSYYLNRQATALALDDCFYLMSWMLIALLIILSSTFFFKDPVLFDKKNAPY</sequence>
<keyword evidence="3 5" id="KW-1133">Transmembrane helix</keyword>
<name>A0ABW8D5F1_9GAMM</name>
<feature type="transmembrane region" description="Helical" evidence="5">
    <location>
        <begin position="216"/>
        <end position="238"/>
    </location>
</feature>
<gene>
    <name evidence="7" type="ORF">ACD661_04975</name>
</gene>